<evidence type="ECO:0000313" key="2">
    <source>
        <dbReference type="EMBL" id="KCW85994.1"/>
    </source>
</evidence>
<feature type="region of interest" description="Disordered" evidence="1">
    <location>
        <begin position="16"/>
        <end position="39"/>
    </location>
</feature>
<dbReference type="Gramene" id="KCW85994">
    <property type="protein sequence ID" value="KCW85994"/>
    <property type="gene ID" value="EUGRSUZ_B02698"/>
</dbReference>
<dbReference type="InParanoid" id="A0A059D6A7"/>
<reference evidence="2" key="1">
    <citation type="submission" date="2013-07" db="EMBL/GenBank/DDBJ databases">
        <title>The genome of Eucalyptus grandis.</title>
        <authorList>
            <person name="Schmutz J."/>
            <person name="Hayes R."/>
            <person name="Myburg A."/>
            <person name="Tuskan G."/>
            <person name="Grattapaglia D."/>
            <person name="Rokhsar D.S."/>
        </authorList>
    </citation>
    <scope>NUCLEOTIDE SEQUENCE</scope>
    <source>
        <tissue evidence="2">Leaf extractions</tissue>
    </source>
</reference>
<sequence>MNCHAPLLSLLHCRRSRQEPPTPSQTCSDQRPRASPQAEFHPEDKSLFVKYPTIQCKEEGDPRHDLASTLRGSINVKADNISFEMSSFSSSWLDVSEKASNAAAKTEPVPLDLKHFLFRSLSLLKAFIFTTSFLQTLWSFILLASEILSSISTTSIELTGILGVGIRSIPWDRFSTHHSWIILLIMWFGTSSRLPKALLVMGHVRFPASIHISMLSRSYVIPDKRVTGSFIRSSDIGHLNSLGTVSSTSSKASSPLRSSSLRARRAAIRRLHVEIIS</sequence>
<name>A0A059D6A7_EUCGR</name>
<protein>
    <submittedName>
        <fullName evidence="2">Uncharacterized protein</fullName>
    </submittedName>
</protein>
<gene>
    <name evidence="2" type="ORF">EUGRSUZ_B02698</name>
</gene>
<accession>A0A059D6A7</accession>
<organism evidence="2">
    <name type="scientific">Eucalyptus grandis</name>
    <name type="common">Flooded gum</name>
    <dbReference type="NCBI Taxonomy" id="71139"/>
    <lineage>
        <taxon>Eukaryota</taxon>
        <taxon>Viridiplantae</taxon>
        <taxon>Streptophyta</taxon>
        <taxon>Embryophyta</taxon>
        <taxon>Tracheophyta</taxon>
        <taxon>Spermatophyta</taxon>
        <taxon>Magnoliopsida</taxon>
        <taxon>eudicotyledons</taxon>
        <taxon>Gunneridae</taxon>
        <taxon>Pentapetalae</taxon>
        <taxon>rosids</taxon>
        <taxon>malvids</taxon>
        <taxon>Myrtales</taxon>
        <taxon>Myrtaceae</taxon>
        <taxon>Myrtoideae</taxon>
        <taxon>Eucalypteae</taxon>
        <taxon>Eucalyptus</taxon>
    </lineage>
</organism>
<dbReference type="EMBL" id="KK198754">
    <property type="protein sequence ID" value="KCW85994.1"/>
    <property type="molecule type" value="Genomic_DNA"/>
</dbReference>
<evidence type="ECO:0000256" key="1">
    <source>
        <dbReference type="SAM" id="MobiDB-lite"/>
    </source>
</evidence>
<proteinExistence type="predicted"/>
<dbReference type="AlphaFoldDB" id="A0A059D6A7"/>